<dbReference type="Proteomes" id="UP000189857">
    <property type="component" value="Unassembled WGS sequence"/>
</dbReference>
<keyword evidence="2" id="KW-1133">Transmembrane helix</keyword>
<feature type="transmembrane region" description="Helical" evidence="2">
    <location>
        <begin position="37"/>
        <end position="63"/>
    </location>
</feature>
<dbReference type="InterPro" id="IPR003362">
    <property type="entry name" value="Bact_transf"/>
</dbReference>
<evidence type="ECO:0000259" key="3">
    <source>
        <dbReference type="Pfam" id="PF02397"/>
    </source>
</evidence>
<proteinExistence type="inferred from homology"/>
<dbReference type="EMBL" id="FUXA01000015">
    <property type="protein sequence ID" value="SJZ96588.1"/>
    <property type="molecule type" value="Genomic_DNA"/>
</dbReference>
<name>A0A1T4Q042_9FIRM</name>
<dbReference type="OrthoDB" id="9808602at2"/>
<dbReference type="GO" id="GO:0016780">
    <property type="term" value="F:phosphotransferase activity, for other substituted phosphate groups"/>
    <property type="evidence" value="ECO:0007669"/>
    <property type="project" value="TreeGrafter"/>
</dbReference>
<keyword evidence="2" id="KW-0812">Transmembrane</keyword>
<dbReference type="Pfam" id="PF02397">
    <property type="entry name" value="Bac_transf"/>
    <property type="match status" value="1"/>
</dbReference>
<dbReference type="PANTHER" id="PTHR30576:SF0">
    <property type="entry name" value="UNDECAPRENYL-PHOSPHATE N-ACETYLGALACTOSAMINYL 1-PHOSPHATE TRANSFERASE-RELATED"/>
    <property type="match status" value="1"/>
</dbReference>
<gene>
    <name evidence="4" type="ORF">SAMN02745110_02186</name>
</gene>
<evidence type="ECO:0000313" key="4">
    <source>
        <dbReference type="EMBL" id="SJZ96588.1"/>
    </source>
</evidence>
<dbReference type="AlphaFoldDB" id="A0A1T4Q042"/>
<protein>
    <submittedName>
        <fullName evidence="4">Sugar transferase involved in LPS biosynthesis (Colanic, teichoic acid)</fullName>
    </submittedName>
</protein>
<dbReference type="PANTHER" id="PTHR30576">
    <property type="entry name" value="COLANIC BIOSYNTHESIS UDP-GLUCOSE LIPID CARRIER TRANSFERASE"/>
    <property type="match status" value="1"/>
</dbReference>
<evidence type="ECO:0000313" key="5">
    <source>
        <dbReference type="Proteomes" id="UP000189857"/>
    </source>
</evidence>
<evidence type="ECO:0000256" key="2">
    <source>
        <dbReference type="SAM" id="Phobius"/>
    </source>
</evidence>
<comment type="similarity">
    <text evidence="1">Belongs to the bacterial sugar transferase family.</text>
</comment>
<accession>A0A1T4Q042</accession>
<reference evidence="4 5" key="1">
    <citation type="submission" date="2017-02" db="EMBL/GenBank/DDBJ databases">
        <authorList>
            <person name="Peterson S.W."/>
        </authorList>
    </citation>
    <scope>NUCLEOTIDE SEQUENCE [LARGE SCALE GENOMIC DNA]</scope>
    <source>
        <strain evidence="4 5">ATCC 17233</strain>
    </source>
</reference>
<keyword evidence="2" id="KW-0472">Membrane</keyword>
<keyword evidence="4" id="KW-0808">Transferase</keyword>
<dbReference type="RefSeq" id="WP_078787981.1">
    <property type="nucleotide sequence ID" value="NZ_CACZYW010000019.1"/>
</dbReference>
<evidence type="ECO:0000256" key="1">
    <source>
        <dbReference type="ARBA" id="ARBA00006464"/>
    </source>
</evidence>
<sequence length="225" mass="26350">MVFRKWENLPSWMKTPEVKVYYDKLKKKKKALYIKRAFDIFLSAMLILITFPVFIVISLMIFLDSGGKIIFRQKRVTAYGKVFRIHKFRTMKRGSESEGSIIAKEEDERITRVGKKLRKYRLDELPQLFDVFLGDMSFVGPRPQSVEFVKHFDKASRAVFLMPAGITSETTLNFLNESEMLKGAEDIDDAYIKEILPVKMNMQLEEISKFSMINDLKTMIHTLKR</sequence>
<organism evidence="4 5">
    <name type="scientific">Eubacterium ruminantium</name>
    <dbReference type="NCBI Taxonomy" id="42322"/>
    <lineage>
        <taxon>Bacteria</taxon>
        <taxon>Bacillati</taxon>
        <taxon>Bacillota</taxon>
        <taxon>Clostridia</taxon>
        <taxon>Eubacteriales</taxon>
        <taxon>Eubacteriaceae</taxon>
        <taxon>Eubacterium</taxon>
    </lineage>
</organism>
<feature type="domain" description="Bacterial sugar transferase" evidence="3">
    <location>
        <begin position="35"/>
        <end position="224"/>
    </location>
</feature>
<keyword evidence="5" id="KW-1185">Reference proteome</keyword>